<dbReference type="Pfam" id="PF25756">
    <property type="entry name" value="TPR_INTS8"/>
    <property type="match status" value="1"/>
</dbReference>
<dbReference type="WBParaSite" id="GPUH_0001031301-mRNA-1">
    <property type="protein sequence ID" value="GPUH_0001031301-mRNA-1"/>
    <property type="gene ID" value="GPUH_0001031301"/>
</dbReference>
<evidence type="ECO:0000313" key="4">
    <source>
        <dbReference type="WBParaSite" id="GPUH_0001031301-mRNA-1"/>
    </source>
</evidence>
<organism evidence="4">
    <name type="scientific">Gongylonema pulchrum</name>
    <dbReference type="NCBI Taxonomy" id="637853"/>
    <lineage>
        <taxon>Eukaryota</taxon>
        <taxon>Metazoa</taxon>
        <taxon>Ecdysozoa</taxon>
        <taxon>Nematoda</taxon>
        <taxon>Chromadorea</taxon>
        <taxon>Rhabditida</taxon>
        <taxon>Spirurina</taxon>
        <taxon>Spiruromorpha</taxon>
        <taxon>Spiruroidea</taxon>
        <taxon>Gongylonematidae</taxon>
        <taxon>Gongylonema</taxon>
    </lineage>
</organism>
<reference evidence="2 3" key="2">
    <citation type="submission" date="2018-11" db="EMBL/GenBank/DDBJ databases">
        <authorList>
            <consortium name="Pathogen Informatics"/>
        </authorList>
    </citation>
    <scope>NUCLEOTIDE SEQUENCE [LARGE SCALE GENOMIC DNA]</scope>
</reference>
<accession>A0A183DNK9</accession>
<reference evidence="4" key="1">
    <citation type="submission" date="2016-06" db="UniProtKB">
        <authorList>
            <consortium name="WormBaseParasite"/>
        </authorList>
    </citation>
    <scope>IDENTIFICATION</scope>
</reference>
<evidence type="ECO:0000313" key="3">
    <source>
        <dbReference type="Proteomes" id="UP000271098"/>
    </source>
</evidence>
<feature type="domain" description="INTS8 TPR repeats" evidence="1">
    <location>
        <begin position="1"/>
        <end position="178"/>
    </location>
</feature>
<evidence type="ECO:0000259" key="1">
    <source>
        <dbReference type="Pfam" id="PF25756"/>
    </source>
</evidence>
<keyword evidence="3" id="KW-1185">Reference proteome</keyword>
<dbReference type="EMBL" id="UYRT01077918">
    <property type="protein sequence ID" value="VDN17258.1"/>
    <property type="molecule type" value="Genomic_DNA"/>
</dbReference>
<gene>
    <name evidence="2" type="ORF">GPUH_LOCUS10300</name>
</gene>
<dbReference type="OrthoDB" id="5782487at2759"/>
<evidence type="ECO:0000313" key="2">
    <source>
        <dbReference type="EMBL" id="VDN17258.1"/>
    </source>
</evidence>
<protein>
    <submittedName>
        <fullName evidence="4">Nuclear pore complex protein Nup85</fullName>
    </submittedName>
</protein>
<proteinExistence type="predicted"/>
<dbReference type="AlphaFoldDB" id="A0A183DNK9"/>
<name>A0A183DNK9_9BILA</name>
<sequence>MIGDVIAASPSQSNFDYINLLLGKLEQLAAIGDGEQWRTFCNECVKEMGPLGKLQEIHVRFALDAIRVQLENWHAEFARVSNDAQFIHMTQELNSTVKGLIQSSLTSSVTLSKIMLHIVTFFMNISEWDFLLRSFSKFKSPFLDVAKMIGAYMTTTDSAVARQIAEGPWWQVMSSTFQDFSGKLVLCLFL</sequence>
<dbReference type="Proteomes" id="UP000271098">
    <property type="component" value="Unassembled WGS sequence"/>
</dbReference>
<dbReference type="InterPro" id="IPR057980">
    <property type="entry name" value="TPR_INTS8"/>
</dbReference>